<organism evidence="2 3">
    <name type="scientific">Digitaria exilis</name>
    <dbReference type="NCBI Taxonomy" id="1010633"/>
    <lineage>
        <taxon>Eukaryota</taxon>
        <taxon>Viridiplantae</taxon>
        <taxon>Streptophyta</taxon>
        <taxon>Embryophyta</taxon>
        <taxon>Tracheophyta</taxon>
        <taxon>Spermatophyta</taxon>
        <taxon>Magnoliopsida</taxon>
        <taxon>Liliopsida</taxon>
        <taxon>Poales</taxon>
        <taxon>Poaceae</taxon>
        <taxon>PACMAD clade</taxon>
        <taxon>Panicoideae</taxon>
        <taxon>Panicodae</taxon>
        <taxon>Paniceae</taxon>
        <taxon>Anthephorinae</taxon>
        <taxon>Digitaria</taxon>
    </lineage>
</organism>
<evidence type="ECO:0000313" key="2">
    <source>
        <dbReference type="EMBL" id="KAF8661710.1"/>
    </source>
</evidence>
<dbReference type="AlphaFoldDB" id="A0A835AIE5"/>
<reference evidence="2" key="1">
    <citation type="submission" date="2020-07" db="EMBL/GenBank/DDBJ databases">
        <title>Genome sequence and genetic diversity analysis of an under-domesticated orphan crop, white fonio (Digitaria exilis).</title>
        <authorList>
            <person name="Bennetzen J.L."/>
            <person name="Chen S."/>
            <person name="Ma X."/>
            <person name="Wang X."/>
            <person name="Yssel A.E.J."/>
            <person name="Chaluvadi S.R."/>
            <person name="Johnson M."/>
            <person name="Gangashetty P."/>
            <person name="Hamidou F."/>
            <person name="Sanogo M.D."/>
            <person name="Zwaenepoel A."/>
            <person name="Wallace J."/>
            <person name="Van De Peer Y."/>
            <person name="Van Deynze A."/>
        </authorList>
    </citation>
    <scope>NUCLEOTIDE SEQUENCE</scope>
    <source>
        <tissue evidence="2">Leaves</tissue>
    </source>
</reference>
<dbReference type="InterPro" id="IPR005174">
    <property type="entry name" value="KIB1-4_b-propeller"/>
</dbReference>
<evidence type="ECO:0000313" key="3">
    <source>
        <dbReference type="Proteomes" id="UP000636709"/>
    </source>
</evidence>
<name>A0A835AIE5_9POAL</name>
<dbReference type="OrthoDB" id="591189at2759"/>
<dbReference type="InterPro" id="IPR001810">
    <property type="entry name" value="F-box_dom"/>
</dbReference>
<evidence type="ECO:0000259" key="1">
    <source>
        <dbReference type="PROSITE" id="PS50181"/>
    </source>
</evidence>
<protein>
    <recommendedName>
        <fullName evidence="1">F-box domain-containing protein</fullName>
    </recommendedName>
</protein>
<dbReference type="Gene3D" id="1.20.1280.50">
    <property type="match status" value="1"/>
</dbReference>
<proteinExistence type="predicted"/>
<dbReference type="PANTHER" id="PTHR44586">
    <property type="entry name" value="F-BOX DOMAIN CONTAINING PROTEIN, EXPRESSED"/>
    <property type="match status" value="1"/>
</dbReference>
<dbReference type="PANTHER" id="PTHR44586:SF14">
    <property type="entry name" value="F-BOX DOMAIN CONTAINING PROTEIN, EXPRESSED"/>
    <property type="match status" value="1"/>
</dbReference>
<keyword evidence="3" id="KW-1185">Reference proteome</keyword>
<dbReference type="Pfam" id="PF12937">
    <property type="entry name" value="F-box-like"/>
    <property type="match status" value="1"/>
</dbReference>
<dbReference type="PROSITE" id="PS50181">
    <property type="entry name" value="FBOX"/>
    <property type="match status" value="1"/>
</dbReference>
<accession>A0A835AIE5</accession>
<dbReference type="InterPro" id="IPR036047">
    <property type="entry name" value="F-box-like_dom_sf"/>
</dbReference>
<sequence length="384" mass="43185">MEAAVLGTELPELPVEILVNILALLDIPDLVCAGSVCSSWNAAYTSLRSLGMYRRPQTPCLLYTSESDGDNVACLYSLAEKRVYKLTLPEPPICSRYLIGSTNGWLVTADDRSELHMINPITSEQIGLPSVTTIEQVEPIFDEAGAIQRYEFSQYYGEEEFSIPSFHALHELRDYLYVKAFVFTDSTSGSYTVVLIHNPIGQLSFAKAGDRKVIIDRTKDYIYEHMYLIQAPSGDLLQVWREQDRKIVAAEEDEDAPERDHDPSEIFMETRKIMLYKVHMDAKELVEMSSLHDLVLFLGLSQSHCLSTGECPQLKANHVYLTDDGLGFALRKQDCRDIGVFNLDNNNTEEVVSPQLLCSWPAPIWITPSLSNVSSGWNNICARS</sequence>
<dbReference type="CDD" id="cd09917">
    <property type="entry name" value="F-box_SF"/>
    <property type="match status" value="1"/>
</dbReference>
<gene>
    <name evidence="2" type="ORF">HU200_056659</name>
</gene>
<feature type="domain" description="F-box" evidence="1">
    <location>
        <begin position="7"/>
        <end position="56"/>
    </location>
</feature>
<dbReference type="Proteomes" id="UP000636709">
    <property type="component" value="Unassembled WGS sequence"/>
</dbReference>
<dbReference type="SUPFAM" id="SSF81383">
    <property type="entry name" value="F-box domain"/>
    <property type="match status" value="1"/>
</dbReference>
<dbReference type="Pfam" id="PF03478">
    <property type="entry name" value="Beta-prop_KIB1-4"/>
    <property type="match status" value="2"/>
</dbReference>
<dbReference type="EMBL" id="JACEFO010002392">
    <property type="protein sequence ID" value="KAF8661710.1"/>
    <property type="molecule type" value="Genomic_DNA"/>
</dbReference>
<comment type="caution">
    <text evidence="2">The sequence shown here is derived from an EMBL/GenBank/DDBJ whole genome shotgun (WGS) entry which is preliminary data.</text>
</comment>